<evidence type="ECO:0000313" key="3">
    <source>
        <dbReference type="Proteomes" id="UP000008808"/>
    </source>
</evidence>
<dbReference type="AlphaFoldDB" id="Q2N6B3"/>
<dbReference type="Pfam" id="PF00483">
    <property type="entry name" value="NTP_transferase"/>
    <property type="match status" value="1"/>
</dbReference>
<dbReference type="EMBL" id="CP000157">
    <property type="protein sequence ID" value="ABC64778.1"/>
    <property type="molecule type" value="Genomic_DNA"/>
</dbReference>
<dbReference type="Gene3D" id="3.90.550.10">
    <property type="entry name" value="Spore Coat Polysaccharide Biosynthesis Protein SpsA, Chain A"/>
    <property type="match status" value="1"/>
</dbReference>
<dbReference type="Proteomes" id="UP000008808">
    <property type="component" value="Chromosome"/>
</dbReference>
<dbReference type="CDD" id="cd02509">
    <property type="entry name" value="GDP-M1P_Guanylyltransferase"/>
    <property type="match status" value="1"/>
</dbReference>
<accession>Q2N6B3</accession>
<dbReference type="RefSeq" id="WP_011415600.1">
    <property type="nucleotide sequence ID" value="NC_007722.1"/>
</dbReference>
<reference evidence="3" key="1">
    <citation type="journal article" date="2009" name="J. Bacteriol.">
        <title>Complete genome sequence of Erythrobacter litoralis HTCC2594.</title>
        <authorList>
            <person name="Oh H.M."/>
            <person name="Giovannoni S.J."/>
            <person name="Ferriera S."/>
            <person name="Johnson J."/>
            <person name="Cho J.C."/>
        </authorList>
    </citation>
    <scope>NUCLEOTIDE SEQUENCE [LARGE SCALE GENOMIC DNA]</scope>
    <source>
        <strain evidence="3">HTCC2594</strain>
    </source>
</reference>
<dbReference type="PANTHER" id="PTHR46390">
    <property type="entry name" value="MANNOSE-1-PHOSPHATE GUANYLYLTRANSFERASE"/>
    <property type="match status" value="1"/>
</dbReference>
<gene>
    <name evidence="2" type="ordered locus">ELI_13430</name>
</gene>
<organism evidence="2 3">
    <name type="scientific">Erythrobacter litoralis (strain HTCC2594)</name>
    <dbReference type="NCBI Taxonomy" id="314225"/>
    <lineage>
        <taxon>Bacteria</taxon>
        <taxon>Pseudomonadati</taxon>
        <taxon>Pseudomonadota</taxon>
        <taxon>Alphaproteobacteria</taxon>
        <taxon>Sphingomonadales</taxon>
        <taxon>Erythrobacteraceae</taxon>
        <taxon>Erythrobacter/Porphyrobacter group</taxon>
        <taxon>Erythrobacter</taxon>
    </lineage>
</organism>
<dbReference type="KEGG" id="eli:ELI_13430"/>
<keyword evidence="3" id="KW-1185">Reference proteome</keyword>
<dbReference type="OrthoDB" id="9806359at2"/>
<name>Q2N6B3_ERYLH</name>
<dbReference type="InterPro" id="IPR051161">
    <property type="entry name" value="Mannose-6P_isomerase_type2"/>
</dbReference>
<dbReference type="STRING" id="314225.ELI_13430"/>
<dbReference type="GO" id="GO:0009298">
    <property type="term" value="P:GDP-mannose biosynthetic process"/>
    <property type="evidence" value="ECO:0007669"/>
    <property type="project" value="TreeGrafter"/>
</dbReference>
<proteinExistence type="predicted"/>
<evidence type="ECO:0000259" key="1">
    <source>
        <dbReference type="Pfam" id="PF00483"/>
    </source>
</evidence>
<dbReference type="eggNOG" id="COG0836">
    <property type="taxonomic scope" value="Bacteria"/>
</dbReference>
<dbReference type="HOGENOM" id="CLU_035527_0_1_5"/>
<sequence>MSALIHPVILCGGGGTRLWPRSRPERPKPFLHLLGERTLFQQTLDRVADGNRFALPTIVAGESHMPLIREQAGDTPDIHLIAEPMGRNTAPAIALAAHRLPEEAIMLVCPSDHFIADTAAFRDAVESAADLASEGYLVSLGITPDRPETGYGYIKRGAALAGGFAVERFVEKPDQPTAERFLADGGYSWNGGIFLFSAARLLGELSRHRPEMAELVERAAAHGNEATRIFRPEAASFAAIEGESIDYALMEPTDRAAMVPVSMGWSDIGNWQALADARGGRSQGPCDLLDARNVHVDSDGPRVSVVGLSDVIVVVDGGEVLVTSAAGAQKVGKLPGAMGE</sequence>
<evidence type="ECO:0000313" key="2">
    <source>
        <dbReference type="EMBL" id="ABC64778.1"/>
    </source>
</evidence>
<dbReference type="InterPro" id="IPR029044">
    <property type="entry name" value="Nucleotide-diphossugar_trans"/>
</dbReference>
<dbReference type="SUPFAM" id="SSF159283">
    <property type="entry name" value="Guanosine diphospho-D-mannose pyrophosphorylase/mannose-6-phosphate isomerase linker domain"/>
    <property type="match status" value="1"/>
</dbReference>
<feature type="domain" description="Nucleotidyl transferase" evidence="1">
    <location>
        <begin position="7"/>
        <end position="277"/>
    </location>
</feature>
<dbReference type="GO" id="GO:0004475">
    <property type="term" value="F:mannose-1-phosphate guanylyltransferase (GTP) activity"/>
    <property type="evidence" value="ECO:0007669"/>
    <property type="project" value="InterPro"/>
</dbReference>
<dbReference type="InterPro" id="IPR049577">
    <property type="entry name" value="GMPP_N"/>
</dbReference>
<dbReference type="SUPFAM" id="SSF53448">
    <property type="entry name" value="Nucleotide-diphospho-sugar transferases"/>
    <property type="match status" value="1"/>
</dbReference>
<protein>
    <submittedName>
        <fullName evidence="2">Putative GDP-mannose pyrophosphorylase</fullName>
    </submittedName>
</protein>
<dbReference type="PANTHER" id="PTHR46390:SF1">
    <property type="entry name" value="MANNOSE-1-PHOSPHATE GUANYLYLTRANSFERASE"/>
    <property type="match status" value="1"/>
</dbReference>
<dbReference type="InterPro" id="IPR005835">
    <property type="entry name" value="NTP_transferase_dom"/>
</dbReference>